<keyword evidence="2" id="KW-1133">Transmembrane helix</keyword>
<gene>
    <name evidence="4" type="ORF">ABK905_25655</name>
</gene>
<dbReference type="SUPFAM" id="SSF47413">
    <property type="entry name" value="lambda repressor-like DNA-binding domains"/>
    <property type="match status" value="1"/>
</dbReference>
<feature type="transmembrane region" description="Helical" evidence="2">
    <location>
        <begin position="117"/>
        <end position="140"/>
    </location>
</feature>
<reference evidence="4" key="1">
    <citation type="submission" date="2024-06" db="EMBL/GenBank/DDBJ databases">
        <authorList>
            <person name="Coelho C."/>
            <person name="Bento M."/>
            <person name="Garcia E."/>
            <person name="Camelo A."/>
            <person name="Brandao I."/>
            <person name="Espirito Santo C."/>
            <person name="Trovao J."/>
            <person name="Verissimo A."/>
            <person name="Costa J."/>
            <person name="Tiago I."/>
        </authorList>
    </citation>
    <scope>NUCLEOTIDE SEQUENCE</scope>
    <source>
        <strain evidence="4">KWT182</strain>
    </source>
</reference>
<keyword evidence="1" id="KW-0238">DNA-binding</keyword>
<keyword evidence="2" id="KW-0812">Transmembrane</keyword>
<accession>A0AAU7Q9N0</accession>
<protein>
    <submittedName>
        <fullName evidence="4">Helix-turn-helix domain-containing protein</fullName>
    </submittedName>
</protein>
<dbReference type="AlphaFoldDB" id="A0AAU7Q9N0"/>
<dbReference type="GO" id="GO:0003677">
    <property type="term" value="F:DNA binding"/>
    <property type="evidence" value="ECO:0007669"/>
    <property type="project" value="UniProtKB-KW"/>
</dbReference>
<organism evidence="4">
    <name type="scientific">Acerihabitans sp. KWT182</name>
    <dbReference type="NCBI Taxonomy" id="3157919"/>
    <lineage>
        <taxon>Bacteria</taxon>
        <taxon>Pseudomonadati</taxon>
        <taxon>Pseudomonadota</taxon>
        <taxon>Gammaproteobacteria</taxon>
        <taxon>Enterobacterales</taxon>
        <taxon>Pectobacteriaceae</taxon>
        <taxon>Acerihabitans</taxon>
    </lineage>
</organism>
<proteinExistence type="predicted"/>
<name>A0AAU7Q9N0_9GAMM</name>
<dbReference type="CDD" id="cd00093">
    <property type="entry name" value="HTH_XRE"/>
    <property type="match status" value="1"/>
</dbReference>
<dbReference type="InterPro" id="IPR001387">
    <property type="entry name" value="Cro/C1-type_HTH"/>
</dbReference>
<dbReference type="InterPro" id="IPR010982">
    <property type="entry name" value="Lambda_DNA-bd_dom_sf"/>
</dbReference>
<sequence length="159" mass="18297">MNEYRIKALRLGKAWSQEQLAELSSLSVRTIQRIENGEQASLETLAAIASAFDLSVTDLYSSDATDEKRLQAQGIEEKRVKIKRQIDLEARFYRRTGGYIVISVLLVLINWLTNHTISWAAIVIAVFCVLLIHQGLRIFVFNRYIDKWKAKKTSRLLEK</sequence>
<evidence type="ECO:0000313" key="4">
    <source>
        <dbReference type="EMBL" id="XBS69658.1"/>
    </source>
</evidence>
<dbReference type="Pfam" id="PF13239">
    <property type="entry name" value="2TM"/>
    <property type="match status" value="1"/>
</dbReference>
<evidence type="ECO:0000259" key="3">
    <source>
        <dbReference type="PROSITE" id="PS50943"/>
    </source>
</evidence>
<dbReference type="InterPro" id="IPR025698">
    <property type="entry name" value="2TM_dom"/>
</dbReference>
<dbReference type="PANTHER" id="PTHR46558">
    <property type="entry name" value="TRACRIPTIONAL REGULATORY PROTEIN-RELATED-RELATED"/>
    <property type="match status" value="1"/>
</dbReference>
<dbReference type="SMART" id="SM00530">
    <property type="entry name" value="HTH_XRE"/>
    <property type="match status" value="1"/>
</dbReference>
<dbReference type="EMBL" id="CP157947">
    <property type="protein sequence ID" value="XBS69658.1"/>
    <property type="molecule type" value="Genomic_DNA"/>
</dbReference>
<keyword evidence="2" id="KW-0472">Membrane</keyword>
<dbReference type="Pfam" id="PF01381">
    <property type="entry name" value="HTH_3"/>
    <property type="match status" value="1"/>
</dbReference>
<evidence type="ECO:0000256" key="2">
    <source>
        <dbReference type="SAM" id="Phobius"/>
    </source>
</evidence>
<dbReference type="PROSITE" id="PS50943">
    <property type="entry name" value="HTH_CROC1"/>
    <property type="match status" value="1"/>
</dbReference>
<dbReference type="Gene3D" id="1.10.260.40">
    <property type="entry name" value="lambda repressor-like DNA-binding domains"/>
    <property type="match status" value="1"/>
</dbReference>
<feature type="transmembrane region" description="Helical" evidence="2">
    <location>
        <begin position="92"/>
        <end position="111"/>
    </location>
</feature>
<dbReference type="PANTHER" id="PTHR46558:SF11">
    <property type="entry name" value="HTH-TYPE TRANSCRIPTIONAL REGULATOR XRE"/>
    <property type="match status" value="1"/>
</dbReference>
<evidence type="ECO:0000256" key="1">
    <source>
        <dbReference type="ARBA" id="ARBA00023125"/>
    </source>
</evidence>
<feature type="domain" description="HTH cro/C1-type" evidence="3">
    <location>
        <begin position="6"/>
        <end position="59"/>
    </location>
</feature>